<dbReference type="AlphaFoldDB" id="A0AA96F310"/>
<evidence type="ECO:0000256" key="1">
    <source>
        <dbReference type="SAM" id="Phobius"/>
    </source>
</evidence>
<reference evidence="3 4" key="1">
    <citation type="submission" date="2023-09" db="EMBL/GenBank/DDBJ databases">
        <title>Flavobacterium sp. a novel bacteria isolate from Pepper rhizosphere.</title>
        <authorList>
            <person name="Peng Y."/>
            <person name="Lee J."/>
        </authorList>
    </citation>
    <scope>NUCLEOTIDE SEQUENCE [LARGE SCALE GENOMIC DNA]</scope>
    <source>
        <strain evidence="2">PMR2A8</strain>
        <strain evidence="3 4">PMTSA4</strain>
    </source>
</reference>
<proteinExistence type="predicted"/>
<evidence type="ECO:0008006" key="5">
    <source>
        <dbReference type="Google" id="ProtNLM"/>
    </source>
</evidence>
<keyword evidence="1" id="KW-1133">Transmembrane helix</keyword>
<feature type="transmembrane region" description="Helical" evidence="1">
    <location>
        <begin position="7"/>
        <end position="29"/>
    </location>
</feature>
<feature type="transmembrane region" description="Helical" evidence="1">
    <location>
        <begin position="99"/>
        <end position="123"/>
    </location>
</feature>
<keyword evidence="4" id="KW-1185">Reference proteome</keyword>
<evidence type="ECO:0000313" key="4">
    <source>
        <dbReference type="Proteomes" id="UP001304515"/>
    </source>
</evidence>
<feature type="transmembrane region" description="Helical" evidence="1">
    <location>
        <begin position="41"/>
        <end position="60"/>
    </location>
</feature>
<name>A0AA96F310_9FLAO</name>
<dbReference type="KEGG" id="fcj:RN605_01645"/>
<protein>
    <recommendedName>
        <fullName evidence="5">DUF1761 domain-containing protein</fullName>
    </recommendedName>
</protein>
<dbReference type="EMBL" id="CP134878">
    <property type="protein sequence ID" value="WNM18021.1"/>
    <property type="molecule type" value="Genomic_DNA"/>
</dbReference>
<evidence type="ECO:0000313" key="3">
    <source>
        <dbReference type="EMBL" id="WNM22073.1"/>
    </source>
</evidence>
<dbReference type="RefSeq" id="WP_313321671.1">
    <property type="nucleotide sequence ID" value="NZ_CP134878.1"/>
</dbReference>
<accession>A0AA96ETL3</accession>
<sequence>MNVKNFLVAGIVGGIVDYLLGWLFYGMLFHDNFGGEDPQNMPFIALGCLSFGLFMSYIYTKWAGISTLTTGATAGAVIGIFMGLVHNFFYYAMKPTPDYNLMLLDIGISVVMGAIIGAVVGMVNGKMK</sequence>
<dbReference type="EMBL" id="CP134890">
    <property type="protein sequence ID" value="WNM22073.1"/>
    <property type="molecule type" value="Genomic_DNA"/>
</dbReference>
<evidence type="ECO:0000313" key="2">
    <source>
        <dbReference type="EMBL" id="WNM18021.1"/>
    </source>
</evidence>
<gene>
    <name evidence="3" type="ORF">RN605_01645</name>
    <name evidence="2" type="ORF">RN608_08345</name>
</gene>
<accession>A0AA96F310</accession>
<keyword evidence="1" id="KW-0472">Membrane</keyword>
<keyword evidence="1" id="KW-0812">Transmembrane</keyword>
<feature type="transmembrane region" description="Helical" evidence="1">
    <location>
        <begin position="72"/>
        <end position="93"/>
    </location>
</feature>
<dbReference type="Proteomes" id="UP001304515">
    <property type="component" value="Chromosome"/>
</dbReference>
<organism evidence="3 4">
    <name type="scientific">Flavobacterium capsici</name>
    <dbReference type="NCBI Taxonomy" id="3075618"/>
    <lineage>
        <taxon>Bacteria</taxon>
        <taxon>Pseudomonadati</taxon>
        <taxon>Bacteroidota</taxon>
        <taxon>Flavobacteriia</taxon>
        <taxon>Flavobacteriales</taxon>
        <taxon>Flavobacteriaceae</taxon>
        <taxon>Flavobacterium</taxon>
    </lineage>
</organism>